<dbReference type="InterPro" id="IPR036388">
    <property type="entry name" value="WH-like_DNA-bd_sf"/>
</dbReference>
<dbReference type="Gene3D" id="1.10.10.10">
    <property type="entry name" value="Winged helix-like DNA-binding domain superfamily/Winged helix DNA-binding domain"/>
    <property type="match status" value="1"/>
</dbReference>
<proteinExistence type="predicted"/>
<reference evidence="1 2" key="1">
    <citation type="submission" date="2017-11" db="EMBL/GenBank/DDBJ databases">
        <title>Bacillus camelliae sp. nov., isolated from pu'er tea.</title>
        <authorList>
            <person name="Niu L."/>
        </authorList>
    </citation>
    <scope>NUCLEOTIDE SEQUENCE [LARGE SCALE GENOMIC DNA]</scope>
    <source>
        <strain evidence="1 2">7578-1</strain>
    </source>
</reference>
<dbReference type="RefSeq" id="WP_101355692.1">
    <property type="nucleotide sequence ID" value="NZ_PIQO01000017.1"/>
</dbReference>
<evidence type="ECO:0000313" key="2">
    <source>
        <dbReference type="Proteomes" id="UP000233440"/>
    </source>
</evidence>
<accession>A0A2N3LFX4</accession>
<organism evidence="1 2">
    <name type="scientific">Heyndrickxia camelliae</name>
    <dbReference type="NCBI Taxonomy" id="1707093"/>
    <lineage>
        <taxon>Bacteria</taxon>
        <taxon>Bacillati</taxon>
        <taxon>Bacillota</taxon>
        <taxon>Bacilli</taxon>
        <taxon>Bacillales</taxon>
        <taxon>Bacillaceae</taxon>
        <taxon>Heyndrickxia</taxon>
    </lineage>
</organism>
<keyword evidence="2" id="KW-1185">Reference proteome</keyword>
<evidence type="ECO:0000313" key="1">
    <source>
        <dbReference type="EMBL" id="PKR83552.1"/>
    </source>
</evidence>
<sequence length="244" mass="28490">MINTDELIEKLFKNNANQEYIVLNVEGRNQSGNKKYKIRFLETGYERVVEKVEIERGKIKDKLAKSVFGIGILGNIKMVDYKREYSVWSGMLERCYNPPSDSYKSYGAKGVKVCKRWHYFTNFIEDIKLIDGYDEQLFQKGKIFLDKDIKQLNKQVGDRVYSPETCTFVSYDVNFKYANFNHRKNKFFALSPNGEVTEEFGIREFAKTNGLIKQGIISCLKGRASIHKGWKFSYRKEDLLNEIA</sequence>
<comment type="caution">
    <text evidence="1">The sequence shown here is derived from an EMBL/GenBank/DDBJ whole genome shotgun (WGS) entry which is preliminary data.</text>
</comment>
<name>A0A2N3LFX4_9BACI</name>
<dbReference type="OrthoDB" id="552713at2"/>
<dbReference type="EMBL" id="PIQO01000017">
    <property type="protein sequence ID" value="PKR83552.1"/>
    <property type="molecule type" value="Genomic_DNA"/>
</dbReference>
<dbReference type="AlphaFoldDB" id="A0A2N3LFX4"/>
<dbReference type="Proteomes" id="UP000233440">
    <property type="component" value="Unassembled WGS sequence"/>
</dbReference>
<protein>
    <submittedName>
        <fullName evidence="1">Uncharacterized protein</fullName>
    </submittedName>
</protein>
<gene>
    <name evidence="1" type="ORF">CWO92_18475</name>
</gene>